<dbReference type="PROSITE" id="PS50206">
    <property type="entry name" value="RHODANESE_3"/>
    <property type="match status" value="1"/>
</dbReference>
<dbReference type="Gene3D" id="3.40.250.10">
    <property type="entry name" value="Rhodanese-like domain"/>
    <property type="match status" value="1"/>
</dbReference>
<dbReference type="PANTHER" id="PTHR43031:SF1">
    <property type="entry name" value="PYRIDINE NUCLEOTIDE-DISULPHIDE OXIDOREDUCTASE"/>
    <property type="match status" value="1"/>
</dbReference>
<gene>
    <name evidence="2" type="ORF">GCM10022395_05880</name>
</gene>
<keyword evidence="3" id="KW-1185">Reference proteome</keyword>
<proteinExistence type="predicted"/>
<dbReference type="InterPro" id="IPR001763">
    <property type="entry name" value="Rhodanese-like_dom"/>
</dbReference>
<dbReference type="EMBL" id="BAABCY010000016">
    <property type="protein sequence ID" value="GAA3557379.1"/>
    <property type="molecule type" value="Genomic_DNA"/>
</dbReference>
<protein>
    <submittedName>
        <fullName evidence="2">Rhodanese-like domain-containing protein</fullName>
    </submittedName>
</protein>
<dbReference type="Proteomes" id="UP001500954">
    <property type="component" value="Unassembled WGS sequence"/>
</dbReference>
<dbReference type="Pfam" id="PF00581">
    <property type="entry name" value="Rhodanese"/>
    <property type="match status" value="1"/>
</dbReference>
<evidence type="ECO:0000313" key="3">
    <source>
        <dbReference type="Proteomes" id="UP001500954"/>
    </source>
</evidence>
<sequence>MQSMEELTQEEWLSQLENDANAVIIDVRTDDEVAEGIIPNAIHIDIYKGQAFIDEIDALDKSKNYYVYCRSGNRSGQACSIMEELGFENAYNLLGGILEWEGDLVDMD</sequence>
<dbReference type="PANTHER" id="PTHR43031">
    <property type="entry name" value="FAD-DEPENDENT OXIDOREDUCTASE"/>
    <property type="match status" value="1"/>
</dbReference>
<evidence type="ECO:0000313" key="2">
    <source>
        <dbReference type="EMBL" id="GAA3557379.1"/>
    </source>
</evidence>
<organism evidence="2 3">
    <name type="scientific">Snuella lapsa</name>
    <dbReference type="NCBI Taxonomy" id="870481"/>
    <lineage>
        <taxon>Bacteria</taxon>
        <taxon>Pseudomonadati</taxon>
        <taxon>Bacteroidota</taxon>
        <taxon>Flavobacteriia</taxon>
        <taxon>Flavobacteriales</taxon>
        <taxon>Flavobacteriaceae</taxon>
        <taxon>Snuella</taxon>
    </lineage>
</organism>
<dbReference type="CDD" id="cd00158">
    <property type="entry name" value="RHOD"/>
    <property type="match status" value="1"/>
</dbReference>
<evidence type="ECO:0000259" key="1">
    <source>
        <dbReference type="PROSITE" id="PS50206"/>
    </source>
</evidence>
<accession>A0ABP6WVK1</accession>
<dbReference type="InterPro" id="IPR050229">
    <property type="entry name" value="GlpE_sulfurtransferase"/>
</dbReference>
<comment type="caution">
    <text evidence="2">The sequence shown here is derived from an EMBL/GenBank/DDBJ whole genome shotgun (WGS) entry which is preliminary data.</text>
</comment>
<dbReference type="InterPro" id="IPR036873">
    <property type="entry name" value="Rhodanese-like_dom_sf"/>
</dbReference>
<dbReference type="SUPFAM" id="SSF52821">
    <property type="entry name" value="Rhodanese/Cell cycle control phosphatase"/>
    <property type="match status" value="1"/>
</dbReference>
<name>A0ABP6WVK1_9FLAO</name>
<dbReference type="SMART" id="SM00450">
    <property type="entry name" value="RHOD"/>
    <property type="match status" value="1"/>
</dbReference>
<feature type="domain" description="Rhodanese" evidence="1">
    <location>
        <begin position="18"/>
        <end position="106"/>
    </location>
</feature>
<reference evidence="3" key="1">
    <citation type="journal article" date="2019" name="Int. J. Syst. Evol. Microbiol.">
        <title>The Global Catalogue of Microorganisms (GCM) 10K type strain sequencing project: providing services to taxonomists for standard genome sequencing and annotation.</title>
        <authorList>
            <consortium name="The Broad Institute Genomics Platform"/>
            <consortium name="The Broad Institute Genome Sequencing Center for Infectious Disease"/>
            <person name="Wu L."/>
            <person name="Ma J."/>
        </authorList>
    </citation>
    <scope>NUCLEOTIDE SEQUENCE [LARGE SCALE GENOMIC DNA]</scope>
    <source>
        <strain evidence="3">JCM 17111</strain>
    </source>
</reference>